<reference evidence="2" key="1">
    <citation type="submission" date="2019-12" db="EMBL/GenBank/DDBJ databases">
        <title>The DNA Methylation Landscape of Giant Viruses.</title>
        <authorList>
            <person name="Jeudy S."/>
            <person name="Rigou S."/>
            <person name="Alempic J.-M."/>
            <person name="Claverie J.-M."/>
            <person name="Abergel C."/>
            <person name="Legendre M."/>
        </authorList>
    </citation>
    <scope>NUCLEOTIDE SEQUENCE</scope>
    <source>
        <strain evidence="2">P4</strain>
    </source>
</reference>
<sequence length="364" mass="41487">MLSLISTLGEGGYGKVYKVKHEGEEKALKCFDYTHGLDCPWELEILSKKIPGLLYDLGRVDWNGNLGVLLPLAQCDLKTYIKSKPDLDPIVSSLCLSLSNMHKHGYYHLDLKPENVLVFEGGEIILADFSISRPAGMKVCKQKFTTHNFRAPELFFPSKDLCLSDKMDSWSLGILLLEILTGFTLSGSEDTIFKKLHDLFSLDKKEKTLSQVPEKYYSLVWGLLELDPKKRLSLSENPLEKANKFKVRFLTSDKLVPYYEKCVQVVQRSGGTWLTCINALTMLQEYYQSKGKVSVSLLLCCVKLAYQLQEDVLFDYKYFSPFMIREEKLASIELSLVLTLPSLVPPVLKTPYPHLTLQELYQKI</sequence>
<name>A0A6G8MWZ1_9VIRU</name>
<dbReference type="Proteomes" id="UP001224087">
    <property type="component" value="Segment"/>
</dbReference>
<dbReference type="CDD" id="cd00180">
    <property type="entry name" value="PKc"/>
    <property type="match status" value="1"/>
</dbReference>
<evidence type="ECO:0000313" key="2">
    <source>
        <dbReference type="EMBL" id="QIN54162.1"/>
    </source>
</evidence>
<keyword evidence="2" id="KW-0418">Kinase</keyword>
<dbReference type="PROSITE" id="PS00108">
    <property type="entry name" value="PROTEIN_KINASE_ST"/>
    <property type="match status" value="1"/>
</dbReference>
<gene>
    <name evidence="2" type="primary">ck37</name>
</gene>
<dbReference type="Gene3D" id="1.10.510.10">
    <property type="entry name" value="Transferase(Phosphotransferase) domain 1"/>
    <property type="match status" value="1"/>
</dbReference>
<evidence type="ECO:0000259" key="1">
    <source>
        <dbReference type="PROSITE" id="PS50011"/>
    </source>
</evidence>
<evidence type="ECO:0000313" key="3">
    <source>
        <dbReference type="Proteomes" id="UP001224087"/>
    </source>
</evidence>
<accession>A0A6G8MWZ1</accession>
<keyword evidence="2" id="KW-0808">Transferase</keyword>
<dbReference type="InterPro" id="IPR008271">
    <property type="entry name" value="Ser/Thr_kinase_AS"/>
</dbReference>
<dbReference type="PANTHER" id="PTHR44167:SF24">
    <property type="entry name" value="SERINE_THREONINE-PROTEIN KINASE CHK2"/>
    <property type="match status" value="1"/>
</dbReference>
<feature type="domain" description="Protein kinase" evidence="1">
    <location>
        <begin position="2"/>
        <end position="250"/>
    </location>
</feature>
<dbReference type="SUPFAM" id="SSF56112">
    <property type="entry name" value="Protein kinase-like (PK-like)"/>
    <property type="match status" value="1"/>
</dbReference>
<dbReference type="GO" id="GO:0005524">
    <property type="term" value="F:ATP binding"/>
    <property type="evidence" value="ECO:0007669"/>
    <property type="project" value="InterPro"/>
</dbReference>
<dbReference type="InterPro" id="IPR011009">
    <property type="entry name" value="Kinase-like_dom_sf"/>
</dbReference>
<dbReference type="EMBL" id="MN873693">
    <property type="protein sequence ID" value="QIN54162.1"/>
    <property type="molecule type" value="Genomic_DNA"/>
</dbReference>
<dbReference type="InterPro" id="IPR000719">
    <property type="entry name" value="Prot_kinase_dom"/>
</dbReference>
<dbReference type="PANTHER" id="PTHR44167">
    <property type="entry name" value="OVARIAN-SPECIFIC SERINE/THREONINE-PROTEIN KINASE LOK-RELATED"/>
    <property type="match status" value="1"/>
</dbReference>
<dbReference type="Pfam" id="PF00069">
    <property type="entry name" value="Pkinase"/>
    <property type="match status" value="1"/>
</dbReference>
<protein>
    <submittedName>
        <fullName evidence="2">Protein kinase</fullName>
    </submittedName>
</protein>
<keyword evidence="3" id="KW-1185">Reference proteome</keyword>
<dbReference type="SMART" id="SM00220">
    <property type="entry name" value="S_TKc"/>
    <property type="match status" value="1"/>
</dbReference>
<proteinExistence type="predicted"/>
<dbReference type="GO" id="GO:0004674">
    <property type="term" value="F:protein serine/threonine kinase activity"/>
    <property type="evidence" value="ECO:0007669"/>
    <property type="project" value="TreeGrafter"/>
</dbReference>
<dbReference type="PROSITE" id="PS50011">
    <property type="entry name" value="PROTEIN_KINASE_DOM"/>
    <property type="match status" value="1"/>
</dbReference>
<organism evidence="2 3">
    <name type="scientific">Cedratvirus kamchatka</name>
    <dbReference type="NCBI Taxonomy" id="2716914"/>
    <lineage>
        <taxon>Viruses</taxon>
        <taxon>Pithoviruses</taxon>
        <taxon>Orthocedratvirinae</taxon>
        <taxon>Alphacedratvirus</taxon>
        <taxon>Alphacedratvirus rossiense</taxon>
    </lineage>
</organism>